<evidence type="ECO:0000313" key="4">
    <source>
        <dbReference type="Proteomes" id="UP000616785"/>
    </source>
</evidence>
<dbReference type="Proteomes" id="UP000625930">
    <property type="component" value="Unassembled WGS sequence"/>
</dbReference>
<organism evidence="2 4">
    <name type="scientific">Stenotrophomonas maltophilia</name>
    <name type="common">Pseudomonas maltophilia</name>
    <name type="synonym">Xanthomonas maltophilia</name>
    <dbReference type="NCBI Taxonomy" id="40324"/>
    <lineage>
        <taxon>Bacteria</taxon>
        <taxon>Pseudomonadati</taxon>
        <taxon>Pseudomonadota</taxon>
        <taxon>Gammaproteobacteria</taxon>
        <taxon>Lysobacterales</taxon>
        <taxon>Lysobacteraceae</taxon>
        <taxon>Stenotrophomonas</taxon>
        <taxon>Stenotrophomonas maltophilia group</taxon>
    </lineage>
</organism>
<dbReference type="Gene3D" id="1.25.40.10">
    <property type="entry name" value="Tetratricopeptide repeat domain"/>
    <property type="match status" value="1"/>
</dbReference>
<dbReference type="AlphaFoldDB" id="A0A0K2IGX1"/>
<dbReference type="RefSeq" id="WP_049454898.1">
    <property type="nucleotide sequence ID" value="NZ_CP040438.1"/>
</dbReference>
<sequence length="306" mass="33375">MSKRLIGFVTLAAVLAVAAVAMYGYRQQPAADATAEESGNSGSLDERPDQGRQLPASGAAAAQRLERDNKIPPGSYKAVGPKAYEIVRGNEFRPPGDALAHVKQLMLRSESGDATATYEIYRTIEQCQTFISDRADKLADSATTVGSGNWFLERSERILKECESLALDQDIYHADWLSKAAAMGSQEAMRAYSRSPEKVIGSLDDAIRDPAALEAWKDTATGYLRELESQGNVNVISDMAMAYTYGGIVPADPVAALAYTRVLNRLDPRFATTTDIANHEKNLSSQEKEKARISSNEIFKNCCIPR</sequence>
<dbReference type="EMBL" id="JADUNO010000080">
    <property type="protein sequence ID" value="MBH1641194.1"/>
    <property type="molecule type" value="Genomic_DNA"/>
</dbReference>
<evidence type="ECO:0000313" key="2">
    <source>
        <dbReference type="EMBL" id="MBH1641194.1"/>
    </source>
</evidence>
<dbReference type="GeneID" id="86936605"/>
<comment type="caution">
    <text evidence="2">The sequence shown here is derived from an EMBL/GenBank/DDBJ whole genome shotgun (WGS) entry which is preliminary data.</text>
</comment>
<feature type="region of interest" description="Disordered" evidence="1">
    <location>
        <begin position="31"/>
        <end position="76"/>
    </location>
</feature>
<dbReference type="EMBL" id="JADUNP010000002">
    <property type="protein sequence ID" value="MBH1650838.1"/>
    <property type="molecule type" value="Genomic_DNA"/>
</dbReference>
<dbReference type="Proteomes" id="UP000616785">
    <property type="component" value="Unassembled WGS sequence"/>
</dbReference>
<protein>
    <recommendedName>
        <fullName evidence="5">Sel1 repeat family protein</fullName>
    </recommendedName>
</protein>
<accession>A0A0K2IGX1</accession>
<evidence type="ECO:0000313" key="3">
    <source>
        <dbReference type="EMBL" id="MBH1650838.1"/>
    </source>
</evidence>
<proteinExistence type="predicted"/>
<evidence type="ECO:0000256" key="1">
    <source>
        <dbReference type="SAM" id="MobiDB-lite"/>
    </source>
</evidence>
<dbReference type="InterPro" id="IPR011990">
    <property type="entry name" value="TPR-like_helical_dom_sf"/>
</dbReference>
<name>A0A0K2IGX1_STEMA</name>
<gene>
    <name evidence="2" type="ORF">I5U57_17265</name>
    <name evidence="3" type="ORF">I5U67_01410</name>
</gene>
<evidence type="ECO:0008006" key="5">
    <source>
        <dbReference type="Google" id="ProtNLM"/>
    </source>
</evidence>
<reference evidence="2" key="1">
    <citation type="submission" date="2020-11" db="EMBL/GenBank/DDBJ databases">
        <title>Enhanced detection system for hospital associated transmission using whole genome sequencing surveillance.</title>
        <authorList>
            <person name="Harrison L.H."/>
            <person name="Van Tyne D."/>
            <person name="Marsh J.W."/>
            <person name="Griffith M.P."/>
            <person name="Snyder D.J."/>
            <person name="Cooper V.S."/>
            <person name="Mustapha M."/>
        </authorList>
    </citation>
    <scope>NUCLEOTIDE SEQUENCE</scope>
    <source>
        <strain evidence="3">STEN00091</strain>
        <strain evidence="2">STEN00092</strain>
    </source>
</reference>